<proteinExistence type="predicted"/>
<keyword evidence="1" id="KW-0732">Signal</keyword>
<accession>R0JUK4</accession>
<protein>
    <submittedName>
        <fullName evidence="2">Uncharacterized protein</fullName>
    </submittedName>
</protein>
<reference evidence="2 3" key="2">
    <citation type="journal article" date="2013" name="PLoS Genet.">
        <title>Comparative genome structure, secondary metabolite, and effector coding capacity across Cochliobolus pathogens.</title>
        <authorList>
            <person name="Condon B.J."/>
            <person name="Leng Y."/>
            <person name="Wu D."/>
            <person name="Bushley K.E."/>
            <person name="Ohm R.A."/>
            <person name="Otillar R."/>
            <person name="Martin J."/>
            <person name="Schackwitz W."/>
            <person name="Grimwood J."/>
            <person name="MohdZainudin N."/>
            <person name="Xue C."/>
            <person name="Wang R."/>
            <person name="Manning V.A."/>
            <person name="Dhillon B."/>
            <person name="Tu Z.J."/>
            <person name="Steffenson B.J."/>
            <person name="Salamov A."/>
            <person name="Sun H."/>
            <person name="Lowry S."/>
            <person name="LaButti K."/>
            <person name="Han J."/>
            <person name="Copeland A."/>
            <person name="Lindquist E."/>
            <person name="Barry K."/>
            <person name="Schmutz J."/>
            <person name="Baker S.E."/>
            <person name="Ciuffetti L.M."/>
            <person name="Grigoriev I.V."/>
            <person name="Zhong S."/>
            <person name="Turgeon B.G."/>
        </authorList>
    </citation>
    <scope>NUCLEOTIDE SEQUENCE [LARGE SCALE GENOMIC DNA]</scope>
    <source>
        <strain evidence="3">28A</strain>
    </source>
</reference>
<name>R0JUK4_EXST2</name>
<gene>
    <name evidence="2" type="ORF">SETTUDRAFT_91402</name>
</gene>
<reference evidence="2 3" key="1">
    <citation type="journal article" date="2012" name="PLoS Pathog.">
        <title>Diverse lifestyles and strategies of plant pathogenesis encoded in the genomes of eighteen Dothideomycetes fungi.</title>
        <authorList>
            <person name="Ohm R.A."/>
            <person name="Feau N."/>
            <person name="Henrissat B."/>
            <person name="Schoch C.L."/>
            <person name="Horwitz B.A."/>
            <person name="Barry K.W."/>
            <person name="Condon B.J."/>
            <person name="Copeland A.C."/>
            <person name="Dhillon B."/>
            <person name="Glaser F."/>
            <person name="Hesse C.N."/>
            <person name="Kosti I."/>
            <person name="LaButti K."/>
            <person name="Lindquist E.A."/>
            <person name="Lucas S."/>
            <person name="Salamov A.A."/>
            <person name="Bradshaw R.E."/>
            <person name="Ciuffetti L."/>
            <person name="Hamelin R.C."/>
            <person name="Kema G.H.J."/>
            <person name="Lawrence C."/>
            <person name="Scott J.A."/>
            <person name="Spatafora J.W."/>
            <person name="Turgeon B.G."/>
            <person name="de Wit P.J.G.M."/>
            <person name="Zhong S."/>
            <person name="Goodwin S.B."/>
            <person name="Grigoriev I.V."/>
        </authorList>
    </citation>
    <scope>NUCLEOTIDE SEQUENCE [LARGE SCALE GENOMIC DNA]</scope>
    <source>
        <strain evidence="3">28A</strain>
    </source>
</reference>
<dbReference type="RefSeq" id="XP_008027269.1">
    <property type="nucleotide sequence ID" value="XM_008029078.1"/>
</dbReference>
<keyword evidence="3" id="KW-1185">Reference proteome</keyword>
<dbReference type="OrthoDB" id="4821403at2759"/>
<feature type="signal peptide" evidence="1">
    <location>
        <begin position="1"/>
        <end position="18"/>
    </location>
</feature>
<dbReference type="EMBL" id="KB908703">
    <property type="protein sequence ID" value="EOA84703.1"/>
    <property type="molecule type" value="Genomic_DNA"/>
</dbReference>
<dbReference type="GeneID" id="19405901"/>
<evidence type="ECO:0000313" key="3">
    <source>
        <dbReference type="Proteomes" id="UP000016935"/>
    </source>
</evidence>
<dbReference type="eggNOG" id="ENOG502SX1G">
    <property type="taxonomic scope" value="Eukaryota"/>
</dbReference>
<evidence type="ECO:0000256" key="1">
    <source>
        <dbReference type="SAM" id="SignalP"/>
    </source>
</evidence>
<dbReference type="HOGENOM" id="CLU_1142428_0_0_1"/>
<sequence>MVALSVALTTLFALSISASPCVPNVCPEKVGAEGVQVRLPPEFNVTSPQQDNCPWRPLPVGFFFKPWYIIVATNPQYVTMRNIQYDPTPVDPSDITGQVNDLFSFQIPGNETVYTTYGVDTPRPGFVDLLDFRGTGIIANATSEFSILFWGCDADYMPYYGSYSTATAQTKTPPGLDVLSTNYKGPDQGTLDAILKGLKDLGSEEITGLVNKLNTLKHDTAKRNLPNVSLSHESKPTLADVMV</sequence>
<evidence type="ECO:0000313" key="2">
    <source>
        <dbReference type="EMBL" id="EOA84703.1"/>
    </source>
</evidence>
<dbReference type="AlphaFoldDB" id="R0JUK4"/>
<dbReference type="Proteomes" id="UP000016935">
    <property type="component" value="Unassembled WGS sequence"/>
</dbReference>
<organism evidence="2 3">
    <name type="scientific">Exserohilum turcicum (strain 28A)</name>
    <name type="common">Northern leaf blight fungus</name>
    <name type="synonym">Setosphaeria turcica</name>
    <dbReference type="NCBI Taxonomy" id="671987"/>
    <lineage>
        <taxon>Eukaryota</taxon>
        <taxon>Fungi</taxon>
        <taxon>Dikarya</taxon>
        <taxon>Ascomycota</taxon>
        <taxon>Pezizomycotina</taxon>
        <taxon>Dothideomycetes</taxon>
        <taxon>Pleosporomycetidae</taxon>
        <taxon>Pleosporales</taxon>
        <taxon>Pleosporineae</taxon>
        <taxon>Pleosporaceae</taxon>
        <taxon>Exserohilum</taxon>
    </lineage>
</organism>
<feature type="chain" id="PRO_5004353770" evidence="1">
    <location>
        <begin position="19"/>
        <end position="243"/>
    </location>
</feature>